<protein>
    <submittedName>
        <fullName evidence="1">Uncharacterized protein</fullName>
    </submittedName>
</protein>
<proteinExistence type="predicted"/>
<sequence>MQADQPKTYNHILKILDYFKKDILDDIVKSLSLNIYYEDQTVTICGQNFVIDIYIKEDKMLSLTFLEESYSEYFVNEALLLDFCLRNKEMKLFYQLLKYFASFDLENEPLREKIIEKKLIRVSKGINVCDCILKGQNYCCSGSFTSLISKGKKYCMFSHIMQEIIDINNFVYCFRTKNDAFIIFNECFEFNKIENVKSEISRNHLFYSQVSEDFKYGDEYFEIIMDDNIYRIRKDMSFYIVEKDKEKMHEGISFLLKRGIPYKKAIKYFVEI</sequence>
<evidence type="ECO:0000313" key="2">
    <source>
        <dbReference type="Proteomes" id="UP000003163"/>
    </source>
</evidence>
<dbReference type="EMBL" id="AFBI03000046">
    <property type="protein sequence ID" value="EJW03066.1"/>
    <property type="molecule type" value="Genomic_DNA"/>
</dbReference>
<organism evidence="1 2">
    <name type="scientific">Edhazardia aedis (strain USNM 41457)</name>
    <name type="common">Microsporidian parasite</name>
    <dbReference type="NCBI Taxonomy" id="1003232"/>
    <lineage>
        <taxon>Eukaryota</taxon>
        <taxon>Fungi</taxon>
        <taxon>Fungi incertae sedis</taxon>
        <taxon>Microsporidia</taxon>
        <taxon>Edhazardia</taxon>
    </lineage>
</organism>
<dbReference type="AlphaFoldDB" id="J9D5N3"/>
<evidence type="ECO:0000313" key="1">
    <source>
        <dbReference type="EMBL" id="EJW03066.1"/>
    </source>
</evidence>
<name>J9D5N3_EDHAE</name>
<dbReference type="VEuPathDB" id="MicrosporidiaDB:EDEG_02545"/>
<keyword evidence="2" id="KW-1185">Reference proteome</keyword>
<dbReference type="Proteomes" id="UP000003163">
    <property type="component" value="Unassembled WGS sequence"/>
</dbReference>
<comment type="caution">
    <text evidence="1">The sequence shown here is derived from an EMBL/GenBank/DDBJ whole genome shotgun (WGS) entry which is preliminary data.</text>
</comment>
<reference evidence="1 2" key="1">
    <citation type="submission" date="2011-08" db="EMBL/GenBank/DDBJ databases">
        <authorList>
            <person name="Liu Z.J."/>
            <person name="Shi F.L."/>
            <person name="Lu J.Q."/>
            <person name="Li M."/>
            <person name="Wang Z.L."/>
        </authorList>
    </citation>
    <scope>NUCLEOTIDE SEQUENCE [LARGE SCALE GENOMIC DNA]</scope>
    <source>
        <strain evidence="1 2">USNM 41457</strain>
    </source>
</reference>
<dbReference type="OMA" id="KMHEGIS"/>
<gene>
    <name evidence="1" type="ORF">EDEG_02545</name>
</gene>
<reference evidence="2" key="2">
    <citation type="submission" date="2015-07" db="EMBL/GenBank/DDBJ databases">
        <title>Contrasting host-pathogen interactions and genome evolution in two generalist and specialist microsporidian pathogens of mosquitoes.</title>
        <authorList>
            <consortium name="The Broad Institute Genomics Platform"/>
            <consortium name="The Broad Institute Genome Sequencing Center for Infectious Disease"/>
            <person name="Cuomo C.A."/>
            <person name="Sanscrainte N.D."/>
            <person name="Goldberg J.M."/>
            <person name="Heiman D."/>
            <person name="Young S."/>
            <person name="Zeng Q."/>
            <person name="Becnel J.J."/>
            <person name="Birren B.W."/>
        </authorList>
    </citation>
    <scope>NUCLEOTIDE SEQUENCE [LARGE SCALE GENOMIC DNA]</scope>
    <source>
        <strain evidence="2">USNM 41457</strain>
    </source>
</reference>
<dbReference type="HOGENOM" id="CLU_1045951_0_0_1"/>
<accession>J9D5N3</accession>
<dbReference type="InParanoid" id="J9D5N3"/>